<comment type="caution">
    <text evidence="1">The sequence shown here is derived from an EMBL/GenBank/DDBJ whole genome shotgun (WGS) entry which is preliminary data.</text>
</comment>
<protein>
    <submittedName>
        <fullName evidence="1">Uncharacterized protein</fullName>
    </submittedName>
</protein>
<name>A0A644UF99_9ZZZZ</name>
<sequence length="319" mass="36056">MDVSEIVTAFGAYYEKSAQNKNRILGMLTQGLVTPGICTPIKTDDTIYKLAQLTIQKIVQSFQKGWTPKHATAFTPNELKLFHFKVDEDIWPDDVEATWLGALASEAVSRAEWPLIRYLIEHPDQGYLAKINSDMELEEYGKGVYQDPTPGTPGDTGKSMNGLIHQLQAGVEAETINSINIGALSADTIFDQVELFVDGIAEVYQHVKMDVCLSPRWYKAYFRDKRSNGYYDYKSSRDINAEIDFTPQQVKALPSISGTDVIFATPKNNLLHLTKKSKNKTNIKIEEYRRNVSFYCDWWEGIGFGMDAAVWTNLQKQEG</sequence>
<dbReference type="EMBL" id="VSSQ01000108">
    <property type="protein sequence ID" value="MPL77637.1"/>
    <property type="molecule type" value="Genomic_DNA"/>
</dbReference>
<accession>A0A644UF99</accession>
<organism evidence="1">
    <name type="scientific">bioreactor metagenome</name>
    <dbReference type="NCBI Taxonomy" id="1076179"/>
    <lineage>
        <taxon>unclassified sequences</taxon>
        <taxon>metagenomes</taxon>
        <taxon>ecological metagenomes</taxon>
    </lineage>
</organism>
<proteinExistence type="predicted"/>
<reference evidence="1" key="1">
    <citation type="submission" date="2019-08" db="EMBL/GenBank/DDBJ databases">
        <authorList>
            <person name="Kucharzyk K."/>
            <person name="Murdoch R.W."/>
            <person name="Higgins S."/>
            <person name="Loffler F."/>
        </authorList>
    </citation>
    <scope>NUCLEOTIDE SEQUENCE</scope>
</reference>
<gene>
    <name evidence="1" type="ORF">SDC9_23494</name>
</gene>
<evidence type="ECO:0000313" key="1">
    <source>
        <dbReference type="EMBL" id="MPL77637.1"/>
    </source>
</evidence>
<dbReference type="AlphaFoldDB" id="A0A644UF99"/>